<name>A0A090QDR5_NONUL</name>
<dbReference type="InterPro" id="IPR018711">
    <property type="entry name" value="NAGPA"/>
</dbReference>
<sequence>MNYRHFLFILLPTLFISSCHNAQDLTIEDERFHIKVIDLNNQNLELYWLNNKGGEKIETFNNLKNHLDQNGESLLYAMNAGMYLKDHSPQGLYIENGIIHKQIDTTTTGYGNFYLQPNGVFYLTKDGTAKVTSTQDLTDLSNIKYATQSGPMLVIDGMIHPAFNKGSKNVHIRNAVGILPDGRLLLVISREKINFYDLATFYLQHGCNNALYLDGFVSRIYDPANGIEQMDGRFGGNDRCEKLMFLK</sequence>
<dbReference type="PROSITE" id="PS51257">
    <property type="entry name" value="PROKAR_LIPOPROTEIN"/>
    <property type="match status" value="1"/>
</dbReference>
<feature type="chain" id="PRO_5001862034" description="Phosphodiester glycosidase domain-containing protein" evidence="1">
    <location>
        <begin position="23"/>
        <end position="247"/>
    </location>
</feature>
<reference evidence="3 4" key="1">
    <citation type="journal article" date="2014" name="Genome Announc.">
        <title>Draft Genome Sequences of Marine Flavobacterium Nonlabens Strains NR17, NR24, NR27, NR32, NR33, and Ara13.</title>
        <authorList>
            <person name="Nakanishi M."/>
            <person name="Meirelles P."/>
            <person name="Suzuki R."/>
            <person name="Takatani N."/>
            <person name="Mino S."/>
            <person name="Suda W."/>
            <person name="Oshima K."/>
            <person name="Hattori M."/>
            <person name="Ohkuma M."/>
            <person name="Hosokawa M."/>
            <person name="Miyashita K."/>
            <person name="Thompson F.L."/>
            <person name="Niwa A."/>
            <person name="Sawabe T."/>
            <person name="Sawabe T."/>
        </authorList>
    </citation>
    <scope>NUCLEOTIDE SEQUENCE [LARGE SCALE GENOMIC DNA]</scope>
    <source>
        <strain evidence="4">JCM19314</strain>
    </source>
</reference>
<dbReference type="AlphaFoldDB" id="A0A090QDR5"/>
<comment type="caution">
    <text evidence="3">The sequence shown here is derived from an EMBL/GenBank/DDBJ whole genome shotgun (WGS) entry which is preliminary data.</text>
</comment>
<organism evidence="3 4">
    <name type="scientific">Nonlabens ulvanivorans</name>
    <name type="common">Persicivirga ulvanivorans</name>
    <dbReference type="NCBI Taxonomy" id="906888"/>
    <lineage>
        <taxon>Bacteria</taxon>
        <taxon>Pseudomonadati</taxon>
        <taxon>Bacteroidota</taxon>
        <taxon>Flavobacteriia</taxon>
        <taxon>Flavobacteriales</taxon>
        <taxon>Flavobacteriaceae</taxon>
        <taxon>Nonlabens</taxon>
    </lineage>
</organism>
<gene>
    <name evidence="3" type="ORF">JCM19314_694</name>
</gene>
<dbReference type="Pfam" id="PF09992">
    <property type="entry name" value="NAGPA"/>
    <property type="match status" value="1"/>
</dbReference>
<keyword evidence="1" id="KW-0732">Signal</keyword>
<evidence type="ECO:0000313" key="4">
    <source>
        <dbReference type="Proteomes" id="UP000029226"/>
    </source>
</evidence>
<feature type="domain" description="Phosphodiester glycosidase" evidence="2">
    <location>
        <begin position="76"/>
        <end position="218"/>
    </location>
</feature>
<proteinExistence type="predicted"/>
<evidence type="ECO:0000256" key="1">
    <source>
        <dbReference type="SAM" id="SignalP"/>
    </source>
</evidence>
<feature type="signal peptide" evidence="1">
    <location>
        <begin position="1"/>
        <end position="22"/>
    </location>
</feature>
<dbReference type="EMBL" id="BBMM01000009">
    <property type="protein sequence ID" value="GAL01250.1"/>
    <property type="molecule type" value="Genomic_DNA"/>
</dbReference>
<evidence type="ECO:0000259" key="2">
    <source>
        <dbReference type="Pfam" id="PF09992"/>
    </source>
</evidence>
<accession>A0A090QDR5</accession>
<protein>
    <recommendedName>
        <fullName evidence="2">Phosphodiester glycosidase domain-containing protein</fullName>
    </recommendedName>
</protein>
<evidence type="ECO:0000313" key="3">
    <source>
        <dbReference type="EMBL" id="GAL01250.1"/>
    </source>
</evidence>
<dbReference type="Proteomes" id="UP000029226">
    <property type="component" value="Unassembled WGS sequence"/>
</dbReference>